<name>A0A644V7P3_9ZZZZ</name>
<comment type="caution">
    <text evidence="8">The sequence shown here is derived from an EMBL/GenBank/DDBJ whole genome shotgun (WGS) entry which is preliminary data.</text>
</comment>
<organism evidence="8">
    <name type="scientific">bioreactor metagenome</name>
    <dbReference type="NCBI Taxonomy" id="1076179"/>
    <lineage>
        <taxon>unclassified sequences</taxon>
        <taxon>metagenomes</taxon>
        <taxon>ecological metagenomes</taxon>
    </lineage>
</organism>
<evidence type="ECO:0000256" key="2">
    <source>
        <dbReference type="ARBA" id="ARBA00022475"/>
    </source>
</evidence>
<dbReference type="AlphaFoldDB" id="A0A644V7P3"/>
<feature type="transmembrane region" description="Helical" evidence="6">
    <location>
        <begin position="432"/>
        <end position="453"/>
    </location>
</feature>
<comment type="subcellular location">
    <subcellularLocation>
        <location evidence="1">Cell membrane</location>
        <topology evidence="1">Multi-pass membrane protein</topology>
    </subcellularLocation>
</comment>
<evidence type="ECO:0000256" key="5">
    <source>
        <dbReference type="ARBA" id="ARBA00023136"/>
    </source>
</evidence>
<evidence type="ECO:0000256" key="4">
    <source>
        <dbReference type="ARBA" id="ARBA00022989"/>
    </source>
</evidence>
<reference evidence="8" key="1">
    <citation type="submission" date="2019-08" db="EMBL/GenBank/DDBJ databases">
        <authorList>
            <person name="Kucharzyk K."/>
            <person name="Murdoch R.W."/>
            <person name="Higgins S."/>
            <person name="Loffler F."/>
        </authorList>
    </citation>
    <scope>NUCLEOTIDE SEQUENCE</scope>
</reference>
<feature type="transmembrane region" description="Helical" evidence="6">
    <location>
        <begin position="350"/>
        <end position="369"/>
    </location>
</feature>
<proteinExistence type="predicted"/>
<keyword evidence="4 6" id="KW-1133">Transmembrane helix</keyword>
<feature type="transmembrane region" description="Helical" evidence="6">
    <location>
        <begin position="196"/>
        <end position="216"/>
    </location>
</feature>
<evidence type="ECO:0000256" key="6">
    <source>
        <dbReference type="SAM" id="Phobius"/>
    </source>
</evidence>
<dbReference type="GO" id="GO:0046873">
    <property type="term" value="F:metal ion transmembrane transporter activity"/>
    <property type="evidence" value="ECO:0007669"/>
    <property type="project" value="InterPro"/>
</dbReference>
<feature type="transmembrane region" description="Helical" evidence="6">
    <location>
        <begin position="375"/>
        <end position="396"/>
    </location>
</feature>
<feature type="transmembrane region" description="Helical" evidence="6">
    <location>
        <begin position="49"/>
        <end position="73"/>
    </location>
</feature>
<dbReference type="Gene3D" id="1.10.1760.20">
    <property type="match status" value="1"/>
</dbReference>
<accession>A0A644V7P3</accession>
<keyword evidence="2" id="KW-1003">Cell membrane</keyword>
<feature type="transmembrane region" description="Helical" evidence="6">
    <location>
        <begin position="497"/>
        <end position="523"/>
    </location>
</feature>
<keyword evidence="3 6" id="KW-0812">Transmembrane</keyword>
<dbReference type="InterPro" id="IPR001046">
    <property type="entry name" value="NRAMP_fam"/>
</dbReference>
<feature type="transmembrane region" description="Helical" evidence="6">
    <location>
        <begin position="156"/>
        <end position="176"/>
    </location>
</feature>
<feature type="transmembrane region" description="Helical" evidence="6">
    <location>
        <begin position="125"/>
        <end position="144"/>
    </location>
</feature>
<keyword evidence="5 6" id="KW-0472">Membrane</keyword>
<feature type="transmembrane region" description="Helical" evidence="6">
    <location>
        <begin position="408"/>
        <end position="426"/>
    </location>
</feature>
<dbReference type="GO" id="GO:0071555">
    <property type="term" value="P:cell wall organization"/>
    <property type="evidence" value="ECO:0007669"/>
    <property type="project" value="InterPro"/>
</dbReference>
<dbReference type="GO" id="GO:0005886">
    <property type="term" value="C:plasma membrane"/>
    <property type="evidence" value="ECO:0007669"/>
    <property type="project" value="UniProtKB-SubCell"/>
</dbReference>
<feature type="transmembrane region" description="Helical" evidence="6">
    <location>
        <begin position="94"/>
        <end position="119"/>
    </location>
</feature>
<evidence type="ECO:0000256" key="1">
    <source>
        <dbReference type="ARBA" id="ARBA00004651"/>
    </source>
</evidence>
<dbReference type="InterPro" id="IPR011620">
    <property type="entry name" value="Sig_transdc_His_kinase_LytS_TM"/>
</dbReference>
<feature type="domain" description="Signal transduction histidine kinase 5TM receptor LytS transmembrane region" evidence="7">
    <location>
        <begin position="457"/>
        <end position="624"/>
    </location>
</feature>
<feature type="transmembrane region" description="Helical" evidence="6">
    <location>
        <begin position="473"/>
        <end position="491"/>
    </location>
</feature>
<evidence type="ECO:0000256" key="3">
    <source>
        <dbReference type="ARBA" id="ARBA00022692"/>
    </source>
</evidence>
<feature type="transmembrane region" description="Helical" evidence="6">
    <location>
        <begin position="563"/>
        <end position="590"/>
    </location>
</feature>
<feature type="transmembrane region" description="Helical" evidence="6">
    <location>
        <begin position="597"/>
        <end position="622"/>
    </location>
</feature>
<dbReference type="Pfam" id="PF01566">
    <property type="entry name" value="Nramp"/>
    <property type="match status" value="1"/>
</dbReference>
<evidence type="ECO:0000313" key="8">
    <source>
        <dbReference type="EMBL" id="MPL86813.1"/>
    </source>
</evidence>
<dbReference type="NCBIfam" id="NF037982">
    <property type="entry name" value="Nramp_1"/>
    <property type="match status" value="1"/>
</dbReference>
<feature type="transmembrane region" description="Helical" evidence="6">
    <location>
        <begin position="535"/>
        <end position="557"/>
    </location>
</feature>
<gene>
    <name evidence="8" type="ORF">SDC9_32800</name>
</gene>
<sequence>MKEPLITRLRKWFQNNFVFFGPGLLLAITAAGEAGVTEAIEIGAHYGPALIWVVIITLIFKYAFTNGIARYTLATNQTIFDALNRLPGPKNWGSYLIIISYLMEMFAIGAMLVFSATFLDYLLPGIYSVFLIALFLLILTLAVIRTSSYEILEPVMAVLISILAGVILISLSQFPLSFNLILDGLTPSIPAGSEMAILAILGVVGSGLNLMLYSVWLSQKTKIHSADKKECNLLNESFFRKYIRSVNIDVLTGFFFVAVVTIGFMFLGYAGYAVSFMPHGSEITLDTLITQVLYIFGSIPYGPYLFLMFVAIIFFGAVVVGMDARARALAKVVRHLGEDKGRTLPSEYNIYQIVLLVFTAVIILAILIADPMAVIRQIAALSAILFGIFGFIVIYLDLRLPKYAKGSRLWQVIMGVGSGLSIYVALLIESSFLKNGIPLIERMLVIVVILFVFTKTEMFKKLVRGTANFADKIWTVALGGGLSIYGVFRGIDVNGLIFNFSAIGPIVAGLLGGPLIGGLAGLIGCVYRLAQGGPTAIGCSLAILAAGLIAGFAVRWWQGRVTIFKAVLITVIIEWIHLLVIVPGCGIIFGTQTIDEIIAIIGSTFLPITIVNTLGVALFAYFAKEHIVFAAGTQSIFGKRKNQTENRSEDTIEEEK</sequence>
<evidence type="ECO:0000259" key="7">
    <source>
        <dbReference type="Pfam" id="PF07694"/>
    </source>
</evidence>
<dbReference type="Pfam" id="PF07694">
    <property type="entry name" value="5TM-5TMR_LYT"/>
    <property type="match status" value="1"/>
</dbReference>
<dbReference type="EMBL" id="VSSQ01000228">
    <property type="protein sequence ID" value="MPL86813.1"/>
    <property type="molecule type" value="Genomic_DNA"/>
</dbReference>
<protein>
    <recommendedName>
        <fullName evidence="7">Signal transduction histidine kinase 5TM receptor LytS transmembrane region domain-containing protein</fullName>
    </recommendedName>
</protein>
<feature type="transmembrane region" description="Helical" evidence="6">
    <location>
        <begin position="292"/>
        <end position="321"/>
    </location>
</feature>
<dbReference type="GO" id="GO:0000155">
    <property type="term" value="F:phosphorelay sensor kinase activity"/>
    <property type="evidence" value="ECO:0007669"/>
    <property type="project" value="InterPro"/>
</dbReference>
<feature type="transmembrane region" description="Helical" evidence="6">
    <location>
        <begin position="250"/>
        <end position="272"/>
    </location>
</feature>